<dbReference type="BioCyc" id="FCF748224-HMP:GTSS-2823-MONOMER"/>
<dbReference type="STRING" id="748224.HMPREF9436_01299"/>
<protein>
    <submittedName>
        <fullName evidence="1">Uncharacterized protein</fullName>
    </submittedName>
</protein>
<evidence type="ECO:0000313" key="1">
    <source>
        <dbReference type="EMBL" id="EFQ07186.1"/>
    </source>
</evidence>
<organism evidence="1 2">
    <name type="scientific">Faecalibacterium cf. prausnitzii KLE1255</name>
    <dbReference type="NCBI Taxonomy" id="748224"/>
    <lineage>
        <taxon>Bacteria</taxon>
        <taxon>Bacillati</taxon>
        <taxon>Bacillota</taxon>
        <taxon>Clostridia</taxon>
        <taxon>Eubacteriales</taxon>
        <taxon>Oscillospiraceae</taxon>
        <taxon>Faecalibacterium</taxon>
    </lineage>
</organism>
<reference evidence="1 2" key="1">
    <citation type="submission" date="2010-08" db="EMBL/GenBank/DDBJ databases">
        <authorList>
            <person name="Weinstock G."/>
            <person name="Sodergren E."/>
            <person name="Clifton S."/>
            <person name="Fulton L."/>
            <person name="Fulton B."/>
            <person name="Courtney L."/>
            <person name="Fronick C."/>
            <person name="Harrison M."/>
            <person name="Strong C."/>
            <person name="Farmer C."/>
            <person name="Delahaunty K."/>
            <person name="Markovic C."/>
            <person name="Hall O."/>
            <person name="Minx P."/>
            <person name="Tomlinson C."/>
            <person name="Mitreva M."/>
            <person name="Hou S."/>
            <person name="Chen J."/>
            <person name="Wollam A."/>
            <person name="Pepin K.H."/>
            <person name="Johnson M."/>
            <person name="Bhonagiri V."/>
            <person name="Zhang X."/>
            <person name="Suruliraj S."/>
            <person name="Warren W."/>
            <person name="Chinwalla A."/>
            <person name="Mardis E.R."/>
            <person name="Wilson R.K."/>
        </authorList>
    </citation>
    <scope>NUCLEOTIDE SEQUENCE [LARGE SCALE GENOMIC DNA]</scope>
    <source>
        <strain evidence="1 2">KLE1255</strain>
    </source>
</reference>
<sequence>MFASKLPFFIRVLQKFFCSWCRRPFPLFCRNVLPPCISFTRLLGRYPSVLPEKKVFHKNAVYNP</sequence>
<name>E2ZI09_9FIRM</name>
<proteinExistence type="predicted"/>
<comment type="caution">
    <text evidence="1">The sequence shown here is derived from an EMBL/GenBank/DDBJ whole genome shotgun (WGS) entry which is preliminary data.</text>
</comment>
<dbReference type="EMBL" id="AECU01000112">
    <property type="protein sequence ID" value="EFQ07186.1"/>
    <property type="molecule type" value="Genomic_DNA"/>
</dbReference>
<evidence type="ECO:0000313" key="2">
    <source>
        <dbReference type="Proteomes" id="UP000006028"/>
    </source>
</evidence>
<accession>E2ZI09</accession>
<dbReference type="AlphaFoldDB" id="E2ZI09"/>
<dbReference type="Proteomes" id="UP000006028">
    <property type="component" value="Unassembled WGS sequence"/>
</dbReference>
<gene>
    <name evidence="1" type="ORF">HMPREF9436_01299</name>
</gene>
<dbReference type="HOGENOM" id="CLU_2861117_0_0_9"/>